<sequence>MFEYKLDFYQNLLTLTILILGLFLVLVIGAKKKGDVAKILILYVWHTLFAAIYYLFSLSNVSDAKGYYRSSITEDSFQFYPGSPFVNYIASIFSRGIDASYLNTALVFSIIGALGLVLFYLSLKKYLNSLSSYWFLILLLPSMSFWTSSLSKDSISFFAVCLLIYAITTSKKTILLSSIAFFAMFMVRPHIGALILASYVIYFIIRAKVHILFKVITIPAILAGLLLSISFVEQYIGLDESSADGYMDYIDKRESVSQTGGSAVDISSMSYPMKMFTYTFRPLPFEAHSITALVNSIENTLLLFAFIYIVIKTRFKLRPFIQDKNMWLFAYLMLTSSVLALTTANLGIATRQKWMFMPVIIYLLIYVFHQYRTDSLKN</sequence>
<organism evidence="2 3">
    <name type="scientific">Psychrobacter raelei</name>
    <dbReference type="NCBI Taxonomy" id="2565531"/>
    <lineage>
        <taxon>Bacteria</taxon>
        <taxon>Pseudomonadati</taxon>
        <taxon>Pseudomonadota</taxon>
        <taxon>Gammaproteobacteria</taxon>
        <taxon>Moraxellales</taxon>
        <taxon>Moraxellaceae</taxon>
        <taxon>Psychrobacter</taxon>
    </lineage>
</organism>
<dbReference type="EMBL" id="CP093310">
    <property type="protein sequence ID" value="WXX24384.1"/>
    <property type="molecule type" value="Genomic_DNA"/>
</dbReference>
<evidence type="ECO:0008006" key="4">
    <source>
        <dbReference type="Google" id="ProtNLM"/>
    </source>
</evidence>
<dbReference type="KEGG" id="prae:MN210_17635"/>
<dbReference type="Proteomes" id="UP000829560">
    <property type="component" value="Chromosome"/>
</dbReference>
<keyword evidence="1" id="KW-0812">Transmembrane</keyword>
<dbReference type="RefSeq" id="WP_338412418.1">
    <property type="nucleotide sequence ID" value="NZ_CP093310.2"/>
</dbReference>
<keyword evidence="1" id="KW-0472">Membrane</keyword>
<gene>
    <name evidence="2" type="ORF">MN210_17635</name>
</gene>
<dbReference type="AlphaFoldDB" id="A0AAU6PW73"/>
<feature type="transmembrane region" description="Helical" evidence="1">
    <location>
        <begin position="327"/>
        <end position="348"/>
    </location>
</feature>
<feature type="transmembrane region" description="Helical" evidence="1">
    <location>
        <begin position="36"/>
        <end position="56"/>
    </location>
</feature>
<evidence type="ECO:0000313" key="3">
    <source>
        <dbReference type="Proteomes" id="UP000829560"/>
    </source>
</evidence>
<feature type="transmembrane region" description="Helical" evidence="1">
    <location>
        <begin position="290"/>
        <end position="311"/>
    </location>
</feature>
<reference evidence="2" key="1">
    <citation type="submission" date="2024-03" db="EMBL/GenBank/DDBJ databases">
        <title>Psychrobacter raelis sp. nov. isolated from a dog with peritonitis.</title>
        <authorList>
            <person name="Schiavone A."/>
            <person name="Manzulli V."/>
            <person name="Camarda A."/>
            <person name="Cafiero M.A."/>
            <person name="Vasco I."/>
            <person name="Marino L."/>
            <person name="Pennuzzi G."/>
            <person name="Serrecchia L."/>
            <person name="Galante D."/>
            <person name="Pugliese N."/>
        </authorList>
    </citation>
    <scope>NUCLEOTIDE SEQUENCE</scope>
    <source>
        <strain evidence="2">PraFG1</strain>
    </source>
</reference>
<protein>
    <recommendedName>
        <fullName evidence="4">Glycosyltransferase RgtA/B/C/D-like domain-containing protein</fullName>
    </recommendedName>
</protein>
<feature type="transmembrane region" description="Helical" evidence="1">
    <location>
        <begin position="12"/>
        <end position="29"/>
    </location>
</feature>
<proteinExistence type="predicted"/>
<evidence type="ECO:0000256" key="1">
    <source>
        <dbReference type="SAM" id="Phobius"/>
    </source>
</evidence>
<feature type="transmembrane region" description="Helical" evidence="1">
    <location>
        <begin position="354"/>
        <end position="371"/>
    </location>
</feature>
<keyword evidence="1" id="KW-1133">Transmembrane helix</keyword>
<keyword evidence="3" id="KW-1185">Reference proteome</keyword>
<feature type="transmembrane region" description="Helical" evidence="1">
    <location>
        <begin position="101"/>
        <end position="122"/>
    </location>
</feature>
<evidence type="ECO:0000313" key="2">
    <source>
        <dbReference type="EMBL" id="WXX24384.1"/>
    </source>
</evidence>
<feature type="transmembrane region" description="Helical" evidence="1">
    <location>
        <begin position="211"/>
        <end position="232"/>
    </location>
</feature>
<feature type="transmembrane region" description="Helical" evidence="1">
    <location>
        <begin position="179"/>
        <end position="204"/>
    </location>
</feature>
<feature type="transmembrane region" description="Helical" evidence="1">
    <location>
        <begin position="134"/>
        <end position="167"/>
    </location>
</feature>
<accession>A0AAU6PW73</accession>
<name>A0AAU6PW73_9GAMM</name>